<dbReference type="Gene3D" id="1.20.1560.10">
    <property type="entry name" value="ABC transporter type 1, transmembrane domain"/>
    <property type="match status" value="1"/>
</dbReference>
<evidence type="ECO:0000256" key="8">
    <source>
        <dbReference type="SAM" id="Phobius"/>
    </source>
</evidence>
<keyword evidence="7 8" id="KW-0472">Membrane</keyword>
<feature type="transmembrane region" description="Helical" evidence="8">
    <location>
        <begin position="62"/>
        <end position="87"/>
    </location>
</feature>
<evidence type="ECO:0000256" key="6">
    <source>
        <dbReference type="ARBA" id="ARBA00022989"/>
    </source>
</evidence>
<evidence type="ECO:0000313" key="11">
    <source>
        <dbReference type="EMBL" id="SEN10898.1"/>
    </source>
</evidence>
<dbReference type="GO" id="GO:0005886">
    <property type="term" value="C:plasma membrane"/>
    <property type="evidence" value="ECO:0007669"/>
    <property type="project" value="UniProtKB-SubCell"/>
</dbReference>
<keyword evidence="6 8" id="KW-1133">Transmembrane helix</keyword>
<dbReference type="PROSITE" id="PS50929">
    <property type="entry name" value="ABC_TM1F"/>
    <property type="match status" value="1"/>
</dbReference>
<organism evidence="11 12">
    <name type="scientific">Hydrogenoanaerobacterium saccharovorans</name>
    <dbReference type="NCBI Taxonomy" id="474960"/>
    <lineage>
        <taxon>Bacteria</taxon>
        <taxon>Bacillati</taxon>
        <taxon>Bacillota</taxon>
        <taxon>Clostridia</taxon>
        <taxon>Eubacteriales</taxon>
        <taxon>Oscillospiraceae</taxon>
        <taxon>Hydrogenoanaerobacterium</taxon>
    </lineage>
</organism>
<dbReference type="InterPro" id="IPR003439">
    <property type="entry name" value="ABC_transporter-like_ATP-bd"/>
</dbReference>
<dbReference type="SUPFAM" id="SSF52540">
    <property type="entry name" value="P-loop containing nucleoside triphosphate hydrolases"/>
    <property type="match status" value="1"/>
</dbReference>
<dbReference type="PANTHER" id="PTHR43394:SF1">
    <property type="entry name" value="ATP-BINDING CASSETTE SUB-FAMILY B MEMBER 10, MITOCHONDRIAL"/>
    <property type="match status" value="1"/>
</dbReference>
<keyword evidence="3 8" id="KW-0812">Transmembrane</keyword>
<dbReference type="GO" id="GO:0005524">
    <property type="term" value="F:ATP binding"/>
    <property type="evidence" value="ECO:0007669"/>
    <property type="project" value="UniProtKB-KW"/>
</dbReference>
<dbReference type="OrthoDB" id="9762778at2"/>
<dbReference type="SUPFAM" id="SSF90123">
    <property type="entry name" value="ABC transporter transmembrane region"/>
    <property type="match status" value="1"/>
</dbReference>
<evidence type="ECO:0000259" key="10">
    <source>
        <dbReference type="PROSITE" id="PS50929"/>
    </source>
</evidence>
<evidence type="ECO:0000256" key="7">
    <source>
        <dbReference type="ARBA" id="ARBA00023136"/>
    </source>
</evidence>
<feature type="domain" description="ABC transporter" evidence="9">
    <location>
        <begin position="339"/>
        <end position="573"/>
    </location>
</feature>
<dbReference type="PANTHER" id="PTHR43394">
    <property type="entry name" value="ATP-DEPENDENT PERMEASE MDL1, MITOCHONDRIAL"/>
    <property type="match status" value="1"/>
</dbReference>
<evidence type="ECO:0000256" key="5">
    <source>
        <dbReference type="ARBA" id="ARBA00022840"/>
    </source>
</evidence>
<evidence type="ECO:0000256" key="3">
    <source>
        <dbReference type="ARBA" id="ARBA00022692"/>
    </source>
</evidence>
<dbReference type="InterPro" id="IPR027417">
    <property type="entry name" value="P-loop_NTPase"/>
</dbReference>
<evidence type="ECO:0000256" key="2">
    <source>
        <dbReference type="ARBA" id="ARBA00022448"/>
    </source>
</evidence>
<dbReference type="GO" id="GO:0016887">
    <property type="term" value="F:ATP hydrolysis activity"/>
    <property type="evidence" value="ECO:0007669"/>
    <property type="project" value="InterPro"/>
</dbReference>
<reference evidence="11 12" key="1">
    <citation type="submission" date="2016-10" db="EMBL/GenBank/DDBJ databases">
        <authorList>
            <person name="de Groot N.N."/>
        </authorList>
    </citation>
    <scope>NUCLEOTIDE SEQUENCE [LARGE SCALE GENOMIC DNA]</scope>
    <source>
        <strain evidence="11 12">CGMCC 1.5070</strain>
    </source>
</reference>
<proteinExistence type="predicted"/>
<feature type="transmembrane region" description="Helical" evidence="8">
    <location>
        <begin position="138"/>
        <end position="156"/>
    </location>
</feature>
<dbReference type="InterPro" id="IPR011527">
    <property type="entry name" value="ABC1_TM_dom"/>
</dbReference>
<dbReference type="InterPro" id="IPR039421">
    <property type="entry name" value="Type_1_exporter"/>
</dbReference>
<gene>
    <name evidence="11" type="ORF">SAMN05216180_2806</name>
</gene>
<dbReference type="Pfam" id="PF00664">
    <property type="entry name" value="ABC_membrane"/>
    <property type="match status" value="1"/>
</dbReference>
<dbReference type="AlphaFoldDB" id="A0A1H8DWJ3"/>
<dbReference type="PROSITE" id="PS50893">
    <property type="entry name" value="ABC_TRANSPORTER_2"/>
    <property type="match status" value="1"/>
</dbReference>
<protein>
    <submittedName>
        <fullName evidence="11">ATP-binding cassette, subfamily B</fullName>
    </submittedName>
</protein>
<evidence type="ECO:0000313" key="12">
    <source>
        <dbReference type="Proteomes" id="UP000199158"/>
    </source>
</evidence>
<dbReference type="STRING" id="474960.SAMN05216180_2806"/>
<evidence type="ECO:0000256" key="4">
    <source>
        <dbReference type="ARBA" id="ARBA00022741"/>
    </source>
</evidence>
<dbReference type="GO" id="GO:0015421">
    <property type="term" value="F:ABC-type oligopeptide transporter activity"/>
    <property type="evidence" value="ECO:0007669"/>
    <property type="project" value="TreeGrafter"/>
</dbReference>
<keyword evidence="5 11" id="KW-0067">ATP-binding</keyword>
<dbReference type="PROSITE" id="PS00211">
    <property type="entry name" value="ABC_TRANSPORTER_1"/>
    <property type="match status" value="1"/>
</dbReference>
<evidence type="ECO:0000256" key="1">
    <source>
        <dbReference type="ARBA" id="ARBA00004651"/>
    </source>
</evidence>
<feature type="transmembrane region" description="Helical" evidence="8">
    <location>
        <begin position="20"/>
        <end position="42"/>
    </location>
</feature>
<dbReference type="Pfam" id="PF00005">
    <property type="entry name" value="ABC_tran"/>
    <property type="match status" value="1"/>
</dbReference>
<keyword evidence="12" id="KW-1185">Reference proteome</keyword>
<dbReference type="SMART" id="SM00382">
    <property type="entry name" value="AAA"/>
    <property type="match status" value="1"/>
</dbReference>
<dbReference type="FunFam" id="3.40.50.300:FF:000287">
    <property type="entry name" value="Multidrug ABC transporter ATP-binding protein"/>
    <property type="match status" value="1"/>
</dbReference>
<sequence length="583" mass="63813">MNWAVLKRILKFINPYKKYIVGAFISAIVSVSLTLLSPVLIGDAIDLIAGYGTVDFAGLLRILAVLTAIILMSALFHWLMTLCTNIITYSAIKDLRTAVFVKLEQVPLRYIDGTAHGDLISRVVNDIDQISDGLIQGFSQLFLGVVTIVGTLGFMLSINVKIALVVVILTPVSLFVASFIAKHSFDEFRRQSAIRGELGGYIEELIGNQKVVKAFGYEHRSQETFEEINARLYATGVNAQFYSSTTNPSTRFVNGLVFAAVGLSGALAAISGRLSVGQISCFLTYANQYTKPFNEISGVVTELQTATASARRVFAILDEPTEKPDATDALVLTHCNGNVHLDDVSFSYSPDRKLIEHLHLDAKSGQRIAIVGPTGCGKTTIINLLMRFYDVNSGSIEVDGVETRAITRSSLRATYGMVLQETWVFTGTIRDNIAYGKPDASLDEIIEAAKSAHAHSFIKRLPQGYDTLIAEDGGNLSQGQKQLLCIARIMLTKPPMLILDEATSSIDTRTEIRIQKAFTQMMEGRTSFVVAHRLSTIREADCILVMRDGNIVEQGTHAQLLEKGGFYADLYNSQFASSADTSF</sequence>
<comment type="subcellular location">
    <subcellularLocation>
        <location evidence="1">Cell membrane</location>
        <topology evidence="1">Multi-pass membrane protein</topology>
    </subcellularLocation>
</comment>
<dbReference type="EMBL" id="FOCG01000003">
    <property type="protein sequence ID" value="SEN10898.1"/>
    <property type="molecule type" value="Genomic_DNA"/>
</dbReference>
<accession>A0A1H8DWJ3</accession>
<dbReference type="Gene3D" id="3.40.50.300">
    <property type="entry name" value="P-loop containing nucleotide triphosphate hydrolases"/>
    <property type="match status" value="1"/>
</dbReference>
<name>A0A1H8DWJ3_9FIRM</name>
<dbReference type="InterPro" id="IPR017871">
    <property type="entry name" value="ABC_transporter-like_CS"/>
</dbReference>
<feature type="transmembrane region" description="Helical" evidence="8">
    <location>
        <begin position="252"/>
        <end position="272"/>
    </location>
</feature>
<keyword evidence="2" id="KW-0813">Transport</keyword>
<keyword evidence="4" id="KW-0547">Nucleotide-binding</keyword>
<dbReference type="CDD" id="cd18547">
    <property type="entry name" value="ABC_6TM_Tm288_like"/>
    <property type="match status" value="1"/>
</dbReference>
<dbReference type="InterPro" id="IPR003593">
    <property type="entry name" value="AAA+_ATPase"/>
</dbReference>
<evidence type="ECO:0000259" key="9">
    <source>
        <dbReference type="PROSITE" id="PS50893"/>
    </source>
</evidence>
<dbReference type="Proteomes" id="UP000199158">
    <property type="component" value="Unassembled WGS sequence"/>
</dbReference>
<dbReference type="InterPro" id="IPR036640">
    <property type="entry name" value="ABC1_TM_sf"/>
</dbReference>
<dbReference type="RefSeq" id="WP_092756232.1">
    <property type="nucleotide sequence ID" value="NZ_FOCG01000003.1"/>
</dbReference>
<feature type="domain" description="ABC transmembrane type-1" evidence="10">
    <location>
        <begin position="21"/>
        <end position="305"/>
    </location>
</feature>
<feature type="transmembrane region" description="Helical" evidence="8">
    <location>
        <begin position="162"/>
        <end position="181"/>
    </location>
</feature>